<dbReference type="EMBL" id="LAZR01056952">
    <property type="protein sequence ID" value="KKK73079.1"/>
    <property type="molecule type" value="Genomic_DNA"/>
</dbReference>
<proteinExistence type="predicted"/>
<dbReference type="GO" id="GO:0043448">
    <property type="term" value="P:alkane catabolic process"/>
    <property type="evidence" value="ECO:0007669"/>
    <property type="project" value="TreeGrafter"/>
</dbReference>
<accession>A0A0F9A3A9</accession>
<comment type="caution">
    <text evidence="1">The sequence shown here is derived from an EMBL/GenBank/DDBJ whole genome shotgun (WGS) entry which is preliminary data.</text>
</comment>
<evidence type="ECO:0000313" key="1">
    <source>
        <dbReference type="EMBL" id="KKK73079.1"/>
    </source>
</evidence>
<reference evidence="1" key="1">
    <citation type="journal article" date="2015" name="Nature">
        <title>Complex archaea that bridge the gap between prokaryotes and eukaryotes.</title>
        <authorList>
            <person name="Spang A."/>
            <person name="Saw J.H."/>
            <person name="Jorgensen S.L."/>
            <person name="Zaremba-Niedzwiedzka K."/>
            <person name="Martijn J."/>
            <person name="Lind A.E."/>
            <person name="van Eijk R."/>
            <person name="Schleper C."/>
            <person name="Guy L."/>
            <person name="Ettema T.J."/>
        </authorList>
    </citation>
    <scope>NUCLEOTIDE SEQUENCE</scope>
</reference>
<sequence length="151" mass="17079">MEKIALAILLAAAMFIAAPAIAMYHEVDKPAPAKAMDHEVKIAENSAYEKYLTDSKGMTLYWFKMDSMNKSACAGSCESNWPVFYRKKVAAGKGLSSDDFDAIKRSDGKMQTTFRGYPLYYFVKDKMMGDDKGHMLKDVWFKVDPDNFPMK</sequence>
<dbReference type="PANTHER" id="PTHR39335:SF1">
    <property type="entry name" value="BLL4220 PROTEIN"/>
    <property type="match status" value="1"/>
</dbReference>
<dbReference type="Pfam" id="PF03640">
    <property type="entry name" value="Lipoprotein_15"/>
    <property type="match status" value="2"/>
</dbReference>
<organism evidence="1">
    <name type="scientific">marine sediment metagenome</name>
    <dbReference type="NCBI Taxonomy" id="412755"/>
    <lineage>
        <taxon>unclassified sequences</taxon>
        <taxon>metagenomes</taxon>
        <taxon>ecological metagenomes</taxon>
    </lineage>
</organism>
<dbReference type="AlphaFoldDB" id="A0A0F9A3A9"/>
<evidence type="ECO:0008006" key="2">
    <source>
        <dbReference type="Google" id="ProtNLM"/>
    </source>
</evidence>
<dbReference type="InterPro" id="IPR005297">
    <property type="entry name" value="Lipoprotein_repeat"/>
</dbReference>
<protein>
    <recommendedName>
        <fullName evidence="2">Lipoprotein</fullName>
    </recommendedName>
</protein>
<name>A0A0F9A3A9_9ZZZZ</name>
<dbReference type="PANTHER" id="PTHR39335">
    <property type="entry name" value="BLL4220 PROTEIN"/>
    <property type="match status" value="1"/>
</dbReference>
<gene>
    <name evidence="1" type="ORF">LCGC14_2897440</name>
</gene>